<evidence type="ECO:0000256" key="1">
    <source>
        <dbReference type="ARBA" id="ARBA00009580"/>
    </source>
</evidence>
<dbReference type="InterPro" id="IPR026893">
    <property type="entry name" value="Tyr/Ser_Pase_IphP-type"/>
</dbReference>
<feature type="region of interest" description="Disordered" evidence="2">
    <location>
        <begin position="1"/>
        <end position="21"/>
    </location>
</feature>
<comment type="similarity">
    <text evidence="1">Belongs to the protein-tyrosine phosphatase family.</text>
</comment>
<proteinExistence type="inferred from homology"/>
<dbReference type="InterPro" id="IPR029021">
    <property type="entry name" value="Prot-tyrosine_phosphatase-like"/>
</dbReference>
<evidence type="ECO:0000313" key="4">
    <source>
        <dbReference type="EMBL" id="MBW9110060.1"/>
    </source>
</evidence>
<feature type="domain" description="Tyrosine specific protein phosphatases" evidence="3">
    <location>
        <begin position="114"/>
        <end position="192"/>
    </location>
</feature>
<sequence length="257" mass="27596">MPTAPGEPPDPADPGRVTLSDPVVPGAVNLRDVGGLRAGTTMTRYGVLFRSGNLARLGAKGGKALATLGLRRIIDLRADDEVAREPSRIRGLDVVTQRVPLFLGSVDSFFRDDLSLDEMYRLIVDESSDGVVAVVRGILADQPALVHCTAGKDRTGVTVALTLAAAGVDADEVVADYARTEALLPARRNRYVVALIRSMHPRAVNVEDLVARSPAPVMQALLADIDERYGSAAEYLRTHGLADDEIAELRRVLLRDP</sequence>
<dbReference type="EMBL" id="JAEUAX010000004">
    <property type="protein sequence ID" value="MBW9110060.1"/>
    <property type="molecule type" value="Genomic_DNA"/>
</dbReference>
<dbReference type="Gene3D" id="3.90.190.10">
    <property type="entry name" value="Protein tyrosine phosphatase superfamily"/>
    <property type="match status" value="1"/>
</dbReference>
<dbReference type="PROSITE" id="PS00383">
    <property type="entry name" value="TYR_PHOSPHATASE_1"/>
    <property type="match status" value="1"/>
</dbReference>
<gene>
    <name evidence="4" type="ORF">JNB61_09785</name>
</gene>
<feature type="compositionally biased region" description="Pro residues" evidence="2">
    <location>
        <begin position="1"/>
        <end position="12"/>
    </location>
</feature>
<protein>
    <submittedName>
        <fullName evidence="4">Tyrosine-protein phosphatase</fullName>
    </submittedName>
</protein>
<name>A0ABS7HZN2_9MICO</name>
<accession>A0ABS7HZN2</accession>
<dbReference type="Pfam" id="PF13350">
    <property type="entry name" value="Y_phosphatase3"/>
    <property type="match status" value="1"/>
</dbReference>
<dbReference type="SUPFAM" id="SSF52799">
    <property type="entry name" value="(Phosphotyrosine protein) phosphatases II"/>
    <property type="match status" value="1"/>
</dbReference>
<organism evidence="4 5">
    <name type="scientific">Microbacterium ureisolvens</name>
    <dbReference type="NCBI Taxonomy" id="2781186"/>
    <lineage>
        <taxon>Bacteria</taxon>
        <taxon>Bacillati</taxon>
        <taxon>Actinomycetota</taxon>
        <taxon>Actinomycetes</taxon>
        <taxon>Micrococcales</taxon>
        <taxon>Microbacteriaceae</taxon>
        <taxon>Microbacterium</taxon>
    </lineage>
</organism>
<evidence type="ECO:0000259" key="3">
    <source>
        <dbReference type="PROSITE" id="PS50056"/>
    </source>
</evidence>
<comment type="caution">
    <text evidence="4">The sequence shown here is derived from an EMBL/GenBank/DDBJ whole genome shotgun (WGS) entry which is preliminary data.</text>
</comment>
<dbReference type="InterPro" id="IPR000387">
    <property type="entry name" value="Tyr_Pase_dom"/>
</dbReference>
<dbReference type="InterPro" id="IPR016130">
    <property type="entry name" value="Tyr_Pase_AS"/>
</dbReference>
<reference evidence="4 5" key="1">
    <citation type="journal article" date="2021" name="MBio">
        <title>Poor Competitiveness of Bradyrhizobium in Pigeon Pea Root Colonization in Indian Soils.</title>
        <authorList>
            <person name="Chalasani D."/>
            <person name="Basu A."/>
            <person name="Pullabhotla S.V.S.R.N."/>
            <person name="Jorrin B."/>
            <person name="Neal A.L."/>
            <person name="Poole P.S."/>
            <person name="Podile A.R."/>
            <person name="Tkacz A."/>
        </authorList>
    </citation>
    <scope>NUCLEOTIDE SEQUENCE [LARGE SCALE GENOMIC DNA]</scope>
    <source>
        <strain evidence="4 5">HU12</strain>
    </source>
</reference>
<evidence type="ECO:0000256" key="2">
    <source>
        <dbReference type="SAM" id="MobiDB-lite"/>
    </source>
</evidence>
<dbReference type="PANTHER" id="PTHR31126:SF1">
    <property type="entry name" value="TYROSINE SPECIFIC PROTEIN PHOSPHATASES DOMAIN-CONTAINING PROTEIN"/>
    <property type="match status" value="1"/>
</dbReference>
<dbReference type="Proteomes" id="UP000777440">
    <property type="component" value="Unassembled WGS sequence"/>
</dbReference>
<dbReference type="PANTHER" id="PTHR31126">
    <property type="entry name" value="TYROSINE-PROTEIN PHOSPHATASE"/>
    <property type="match status" value="1"/>
</dbReference>
<dbReference type="PROSITE" id="PS50056">
    <property type="entry name" value="TYR_PHOSPHATASE_2"/>
    <property type="match status" value="1"/>
</dbReference>
<keyword evidence="5" id="KW-1185">Reference proteome</keyword>
<evidence type="ECO:0000313" key="5">
    <source>
        <dbReference type="Proteomes" id="UP000777440"/>
    </source>
</evidence>